<sequence length="310" mass="33511">MESNFSGTYTAKAMGKNGLVGDSSVAGQVTLKQQVKNTQCELKLTDASIRGRLFQGILVKATSKPRKDVKVTTTYDLNRSQFSVSPAYTLVRDGRSTTFTGAWQQAGNQLAVEVASSLSKSEKVKTIFTARNRSLFTEYSWSSGVWTVTPVVYLAPPRGPNGAWVYTAAVTAKQRLPERPMGLSCLTVGYDVGSESASLAVEGRPGWKAGVKLPLGRSKGIAHPTLAFTVSATSILDRPVRRAGSKPAAARADIPASPASVKEDVPEEQKTRAPTPSEQLLLKNVPLDEAFEKNMVKDERGIFTWSTNRK</sequence>
<feature type="region of interest" description="Disordered" evidence="1">
    <location>
        <begin position="240"/>
        <end position="278"/>
    </location>
</feature>
<keyword evidence="3" id="KW-1185">Reference proteome</keyword>
<accession>A0AAW1S7R2</accession>
<feature type="compositionally biased region" description="Basic and acidic residues" evidence="1">
    <location>
        <begin position="261"/>
        <end position="271"/>
    </location>
</feature>
<evidence type="ECO:0000256" key="1">
    <source>
        <dbReference type="SAM" id="MobiDB-lite"/>
    </source>
</evidence>
<dbReference type="AlphaFoldDB" id="A0AAW1S7R2"/>
<dbReference type="EMBL" id="JALJOS010000003">
    <property type="protein sequence ID" value="KAK9841541.1"/>
    <property type="molecule type" value="Genomic_DNA"/>
</dbReference>
<evidence type="ECO:0000313" key="2">
    <source>
        <dbReference type="EMBL" id="KAK9841541.1"/>
    </source>
</evidence>
<organism evidence="2 3">
    <name type="scientific">Apatococcus lobatus</name>
    <dbReference type="NCBI Taxonomy" id="904363"/>
    <lineage>
        <taxon>Eukaryota</taxon>
        <taxon>Viridiplantae</taxon>
        <taxon>Chlorophyta</taxon>
        <taxon>core chlorophytes</taxon>
        <taxon>Trebouxiophyceae</taxon>
        <taxon>Chlorellales</taxon>
        <taxon>Chlorellaceae</taxon>
        <taxon>Apatococcus</taxon>
    </lineage>
</organism>
<proteinExistence type="predicted"/>
<gene>
    <name evidence="2" type="ORF">WJX74_007535</name>
</gene>
<dbReference type="Proteomes" id="UP001438707">
    <property type="component" value="Unassembled WGS sequence"/>
</dbReference>
<name>A0AAW1S7R2_9CHLO</name>
<protein>
    <submittedName>
        <fullName evidence="2">Uncharacterized protein</fullName>
    </submittedName>
</protein>
<feature type="compositionally biased region" description="Low complexity" evidence="1">
    <location>
        <begin position="245"/>
        <end position="260"/>
    </location>
</feature>
<reference evidence="2 3" key="1">
    <citation type="journal article" date="2024" name="Nat. Commun.">
        <title>Phylogenomics reveals the evolutionary origins of lichenization in chlorophyte algae.</title>
        <authorList>
            <person name="Puginier C."/>
            <person name="Libourel C."/>
            <person name="Otte J."/>
            <person name="Skaloud P."/>
            <person name="Haon M."/>
            <person name="Grisel S."/>
            <person name="Petersen M."/>
            <person name="Berrin J.G."/>
            <person name="Delaux P.M."/>
            <person name="Dal Grande F."/>
            <person name="Keller J."/>
        </authorList>
    </citation>
    <scope>NUCLEOTIDE SEQUENCE [LARGE SCALE GENOMIC DNA]</scope>
    <source>
        <strain evidence="2 3">SAG 2145</strain>
    </source>
</reference>
<comment type="caution">
    <text evidence="2">The sequence shown here is derived from an EMBL/GenBank/DDBJ whole genome shotgun (WGS) entry which is preliminary data.</text>
</comment>
<evidence type="ECO:0000313" key="3">
    <source>
        <dbReference type="Proteomes" id="UP001438707"/>
    </source>
</evidence>